<reference evidence="4" key="1">
    <citation type="journal article" date="2015" name="Nature">
        <title>Complex archaea that bridge the gap between prokaryotes and eukaryotes.</title>
        <authorList>
            <person name="Spang A."/>
            <person name="Saw J.H."/>
            <person name="Jorgensen S.L."/>
            <person name="Zaremba-Niedzwiedzka K."/>
            <person name="Martijn J."/>
            <person name="Lind A.E."/>
            <person name="van Eijk R."/>
            <person name="Schleper C."/>
            <person name="Guy L."/>
            <person name="Ettema T.J."/>
        </authorList>
    </citation>
    <scope>NUCLEOTIDE SEQUENCE</scope>
</reference>
<dbReference type="InterPro" id="IPR016176">
    <property type="entry name" value="Cbl-dep_enz_cat"/>
</dbReference>
<dbReference type="InterPro" id="IPR006099">
    <property type="entry name" value="MeMalonylCoA_mutase_a/b_cat"/>
</dbReference>
<dbReference type="NCBIfam" id="TIGR00641">
    <property type="entry name" value="acid_CoA_mut_N"/>
    <property type="match status" value="1"/>
</dbReference>
<protein>
    <recommendedName>
        <fullName evidence="3">Methylmalonyl-CoA mutase alpha/beta chain catalytic domain-containing protein</fullName>
    </recommendedName>
</protein>
<dbReference type="SUPFAM" id="SSF51703">
    <property type="entry name" value="Cobalamin (vitamin B12)-dependent enzymes"/>
    <property type="match status" value="1"/>
</dbReference>
<keyword evidence="1" id="KW-0413">Isomerase</keyword>
<dbReference type="InterPro" id="IPR006098">
    <property type="entry name" value="MMCoA_mutase_a_cat"/>
</dbReference>
<evidence type="ECO:0000313" key="4">
    <source>
        <dbReference type="EMBL" id="KKL93450.1"/>
    </source>
</evidence>
<name>A0A0F9II13_9ZZZZ</name>
<dbReference type="EMBL" id="LAZR01019184">
    <property type="protein sequence ID" value="KKL93450.1"/>
    <property type="molecule type" value="Genomic_DNA"/>
</dbReference>
<dbReference type="PANTHER" id="PTHR48101">
    <property type="entry name" value="METHYLMALONYL-COA MUTASE, MITOCHONDRIAL-RELATED"/>
    <property type="match status" value="1"/>
</dbReference>
<evidence type="ECO:0000256" key="2">
    <source>
        <dbReference type="SAM" id="MobiDB-lite"/>
    </source>
</evidence>
<dbReference type="GO" id="GO:0004494">
    <property type="term" value="F:methylmalonyl-CoA mutase activity"/>
    <property type="evidence" value="ECO:0007669"/>
    <property type="project" value="InterPro"/>
</dbReference>
<dbReference type="PANTHER" id="PTHR48101:SF1">
    <property type="entry name" value="METHYLMALONYL-COA MUTASE, LARGE SUBUNIT"/>
    <property type="match status" value="1"/>
</dbReference>
<feature type="region of interest" description="Disordered" evidence="2">
    <location>
        <begin position="18"/>
        <end position="46"/>
    </location>
</feature>
<organism evidence="4">
    <name type="scientific">marine sediment metagenome</name>
    <dbReference type="NCBI Taxonomy" id="412755"/>
    <lineage>
        <taxon>unclassified sequences</taxon>
        <taxon>metagenomes</taxon>
        <taxon>ecological metagenomes</taxon>
    </lineage>
</organism>
<dbReference type="GO" id="GO:0031419">
    <property type="term" value="F:cobalamin binding"/>
    <property type="evidence" value="ECO:0007669"/>
    <property type="project" value="InterPro"/>
</dbReference>
<comment type="caution">
    <text evidence="4">The sequence shown here is derived from an EMBL/GenBank/DDBJ whole genome shotgun (WGS) entry which is preliminary data.</text>
</comment>
<feature type="compositionally biased region" description="Basic and acidic residues" evidence="2">
    <location>
        <begin position="18"/>
        <end position="37"/>
    </location>
</feature>
<feature type="domain" description="Methylmalonyl-CoA mutase alpha/beta chain catalytic" evidence="3">
    <location>
        <begin position="40"/>
        <end position="551"/>
    </location>
</feature>
<proteinExistence type="predicted"/>
<sequence>MADKQELERIAEEKERWQETTLKKALERSSERSDTDFRTSSTQTERLYTPLDIADTDYGRDVGFPGEYPYTRGVQPTMYRGRLWSIRQYAGYGTAEETNERFRFLLKEGQPGLSVAFDLPTQLGYDSDDPMSEGEVGKVGVAIDTLDDMETMFDSIPLDQVSTSMTINAPAAVLVAMYTVVGQKQGVPNDKIQGTIQNDVLKEYVARGTYIYPPRPSLRLAADLIAYCAKELPKFNSISISGYHIRDAGSSAVQEMAFTFANAIAYIDAALDRGVEIDDFAPRISWIFNTQNSFLEEIAKYRALRRMWAKIMRERYSAKDPRSWTFRTHVQTGGATLTAQQPELNIVRATLQALASVLGGVQSLALSCYDEALALPTEEAQRIAVRTQQIIAYESGVTDTADPLGGSYYIESLTNELEKGAWEYLDRVLDMGGAVTAIESGYMQREIQEASWAYQSAVDEGRKTIVSVNKFRLAEEEPQMTFRVNPEAERAQIKKLDAFKKQRDGAAVEAALKRLDDVCRDGENLMHPIMEAVRVYATLGEICDVMRNAFGDYRAPTAV</sequence>
<evidence type="ECO:0000259" key="3">
    <source>
        <dbReference type="Pfam" id="PF01642"/>
    </source>
</evidence>
<accession>A0A0F9II13</accession>
<evidence type="ECO:0000256" key="1">
    <source>
        <dbReference type="ARBA" id="ARBA00023235"/>
    </source>
</evidence>
<dbReference type="AlphaFoldDB" id="A0A0F9II13"/>
<dbReference type="Pfam" id="PF01642">
    <property type="entry name" value="MM_CoA_mutase"/>
    <property type="match status" value="1"/>
</dbReference>
<dbReference type="Gene3D" id="3.20.20.240">
    <property type="entry name" value="Methylmalonyl-CoA mutase"/>
    <property type="match status" value="1"/>
</dbReference>
<gene>
    <name evidence="4" type="ORF">LCGC14_1874570</name>
</gene>